<feature type="signal peptide" evidence="1">
    <location>
        <begin position="1"/>
        <end position="34"/>
    </location>
</feature>
<organism evidence="2 3">
    <name type="scientific">Brevundimonas intermedia</name>
    <dbReference type="NCBI Taxonomy" id="74315"/>
    <lineage>
        <taxon>Bacteria</taxon>
        <taxon>Pseudomonadati</taxon>
        <taxon>Pseudomonadota</taxon>
        <taxon>Alphaproteobacteria</taxon>
        <taxon>Caulobacterales</taxon>
        <taxon>Caulobacteraceae</taxon>
        <taxon>Brevundimonas</taxon>
    </lineage>
</organism>
<keyword evidence="1" id="KW-0732">Signal</keyword>
<sequence length="460" mass="48339">MTMTPKLGRSGSAVAVLAFAAVLSGAACSTPANADLQPAQAAFAARATAQQATDVDVRTRDDGGFTVNGRLDGDHFAMAVPSNWNGEALVFAHGYSVPGSAIAVSKDPVEKDPSGGLMTVAYAQGFAVAHSDFDKAGVGVESAVENTLRLRAFLGRMGVTEAYVAGGSMGGNIVMAIIETHPTAFKGAMSGCGLVDNWSDEVGLLIDLRALYNFYTRDTEYALPGETDIRRSALSTTTPDAIGLLGDPYRLLQMKRIADPIAALFKAARDNPGGREDQIIAKIASITGVTPEPASLIVPIMTVSLGMDDMNATFGGFIYDNSAKVYASPLLSSEESQRLNHEIARITADPAAVAYADRWRRSTGRFSTPLVVLHNRVDSLVPYSQFEGLVRKTQAAGNADRLLAITVPEIKTPLPGTGLEGIAHCGFTPAQLGAAFDALQTWTTTGQRPTPVMPPPAPAP</sequence>
<dbReference type="EMBL" id="SPVH01000002">
    <property type="protein sequence ID" value="TFW13973.1"/>
    <property type="molecule type" value="Genomic_DNA"/>
</dbReference>
<comment type="caution">
    <text evidence="2">The sequence shown here is derived from an EMBL/GenBank/DDBJ whole genome shotgun (WGS) entry which is preliminary data.</text>
</comment>
<accession>A0A4Y9RYK0</accession>
<evidence type="ECO:0000313" key="3">
    <source>
        <dbReference type="Proteomes" id="UP000298216"/>
    </source>
</evidence>
<dbReference type="Gene3D" id="3.40.50.1820">
    <property type="entry name" value="alpha/beta hydrolase"/>
    <property type="match status" value="1"/>
</dbReference>
<dbReference type="InterPro" id="IPR029058">
    <property type="entry name" value="AB_hydrolase_fold"/>
</dbReference>
<evidence type="ECO:0000313" key="2">
    <source>
        <dbReference type="EMBL" id="TFW13973.1"/>
    </source>
</evidence>
<feature type="chain" id="PRO_5021376329" evidence="1">
    <location>
        <begin position="35"/>
        <end position="460"/>
    </location>
</feature>
<gene>
    <name evidence="2" type="ORF">EGY25_01825</name>
</gene>
<dbReference type="PROSITE" id="PS51257">
    <property type="entry name" value="PROKAR_LIPOPROTEIN"/>
    <property type="match status" value="1"/>
</dbReference>
<dbReference type="RefSeq" id="WP_135193365.1">
    <property type="nucleotide sequence ID" value="NZ_SPVH01000002.1"/>
</dbReference>
<keyword evidence="3" id="KW-1185">Reference proteome</keyword>
<dbReference type="AlphaFoldDB" id="A0A4Y9RYK0"/>
<dbReference type="GO" id="GO:0016787">
    <property type="term" value="F:hydrolase activity"/>
    <property type="evidence" value="ECO:0007669"/>
    <property type="project" value="UniProtKB-KW"/>
</dbReference>
<protein>
    <submittedName>
        <fullName evidence="2">Alpha/beta hydrolase</fullName>
    </submittedName>
</protein>
<name>A0A4Y9RYK0_9CAUL</name>
<reference evidence="2 3" key="1">
    <citation type="submission" date="2019-03" db="EMBL/GenBank/DDBJ databases">
        <title>Draft genome of Brevundimonas sp. a heavy metal resistant soil bacteria.</title>
        <authorList>
            <person name="Soto J."/>
        </authorList>
    </citation>
    <scope>NUCLEOTIDE SEQUENCE [LARGE SCALE GENOMIC DNA]</scope>
    <source>
        <strain evidence="2 3">B-10</strain>
    </source>
</reference>
<dbReference type="OrthoDB" id="7197847at2"/>
<keyword evidence="2" id="KW-0378">Hydrolase</keyword>
<evidence type="ECO:0000256" key="1">
    <source>
        <dbReference type="SAM" id="SignalP"/>
    </source>
</evidence>
<dbReference type="Proteomes" id="UP000298216">
    <property type="component" value="Unassembled WGS sequence"/>
</dbReference>
<dbReference type="SUPFAM" id="SSF53474">
    <property type="entry name" value="alpha/beta-Hydrolases"/>
    <property type="match status" value="1"/>
</dbReference>
<proteinExistence type="predicted"/>